<dbReference type="PROSITE" id="PS51112">
    <property type="entry name" value="AMMECR1"/>
    <property type="match status" value="1"/>
</dbReference>
<dbReference type="Gene3D" id="3.30.700.20">
    <property type="entry name" value="Hypothetical protein ph0010, domain 1"/>
    <property type="match status" value="1"/>
</dbReference>
<dbReference type="PANTHER" id="PTHR13016">
    <property type="entry name" value="AMMECR1 HOMOLOG"/>
    <property type="match status" value="1"/>
</dbReference>
<dbReference type="InterPro" id="IPR027485">
    <property type="entry name" value="AMMECR1_N"/>
</dbReference>
<comment type="caution">
    <text evidence="3">The sequence shown here is derived from an EMBL/GenBank/DDBJ whole genome shotgun (WGS) entry which is preliminary data.</text>
</comment>
<reference evidence="4" key="1">
    <citation type="journal article" date="2014" name="Genome Announc.">
        <title>Genome sequence and annotation of Acremonium chrysogenum, producer of the beta-lactam antibiotic cephalosporin C.</title>
        <authorList>
            <person name="Terfehr D."/>
            <person name="Dahlmann T.A."/>
            <person name="Specht T."/>
            <person name="Zadra I."/>
            <person name="Kuernsteiner H."/>
            <person name="Kueck U."/>
        </authorList>
    </citation>
    <scope>NUCLEOTIDE SEQUENCE [LARGE SCALE GENOMIC DNA]</scope>
    <source>
        <strain evidence="4">ATCC 11550 / CBS 779.69 / DSM 880 / IAM 14645 / JCM 23072 / IMI 49137</strain>
    </source>
</reference>
<evidence type="ECO:0000259" key="2">
    <source>
        <dbReference type="PROSITE" id="PS51112"/>
    </source>
</evidence>
<dbReference type="STRING" id="857340.A0A086SU80"/>
<dbReference type="HOGENOM" id="CLU_052828_2_1_1"/>
<dbReference type="SUPFAM" id="SSF143447">
    <property type="entry name" value="AMMECR1-like"/>
    <property type="match status" value="1"/>
</dbReference>
<name>A0A086SU80_HAPC1</name>
<gene>
    <name evidence="3" type="ORF">ACRE_086400</name>
</gene>
<dbReference type="InterPro" id="IPR023473">
    <property type="entry name" value="AMMECR1"/>
</dbReference>
<dbReference type="NCBIfam" id="TIGR00296">
    <property type="entry name" value="TIGR00296 family protein"/>
    <property type="match status" value="1"/>
</dbReference>
<feature type="region of interest" description="Disordered" evidence="1">
    <location>
        <begin position="40"/>
        <end position="59"/>
    </location>
</feature>
<accession>A0A086SU80</accession>
<feature type="region of interest" description="Disordered" evidence="1">
    <location>
        <begin position="72"/>
        <end position="100"/>
    </location>
</feature>
<dbReference type="EMBL" id="JPKY01000178">
    <property type="protein sequence ID" value="KFH40662.1"/>
    <property type="molecule type" value="Genomic_DNA"/>
</dbReference>
<feature type="domain" description="AMMECR1" evidence="2">
    <location>
        <begin position="69"/>
        <end position="277"/>
    </location>
</feature>
<evidence type="ECO:0000256" key="1">
    <source>
        <dbReference type="SAM" id="MobiDB-lite"/>
    </source>
</evidence>
<dbReference type="PANTHER" id="PTHR13016:SF0">
    <property type="entry name" value="AMME SYNDROME CANDIDATE GENE 1 PROTEIN"/>
    <property type="match status" value="1"/>
</dbReference>
<protein>
    <submittedName>
        <fullName evidence="3">AMMECR1-like protein</fullName>
    </submittedName>
</protein>
<dbReference type="Pfam" id="PF01871">
    <property type="entry name" value="AMMECR1"/>
    <property type="match status" value="1"/>
</dbReference>
<dbReference type="OrthoDB" id="24630at2759"/>
<organism evidence="3 4">
    <name type="scientific">Hapsidospora chrysogenum (strain ATCC 11550 / CBS 779.69 / DSM 880 / IAM 14645 / JCM 23072 / IMI 49137)</name>
    <name type="common">Acremonium chrysogenum</name>
    <dbReference type="NCBI Taxonomy" id="857340"/>
    <lineage>
        <taxon>Eukaryota</taxon>
        <taxon>Fungi</taxon>
        <taxon>Dikarya</taxon>
        <taxon>Ascomycota</taxon>
        <taxon>Pezizomycotina</taxon>
        <taxon>Sordariomycetes</taxon>
        <taxon>Hypocreomycetidae</taxon>
        <taxon>Hypocreales</taxon>
        <taxon>Bionectriaceae</taxon>
        <taxon>Hapsidospora</taxon>
    </lineage>
</organism>
<sequence length="288" mass="31002">MATHVHCIACFEALDARLNKRKALSLSEIEASWDAYLGGKAPSGKENAPAPPPSPPKAPALARIAASVGAGGVSTPSSSASSSSLDIGGASSTPDTSTSSLPLASAVAAAANTPASAPLFVTWNTLEDEDDEDDTSLRGCIGTFEPQRLDEGLQEYAIISALEDHRFSPISRHELPRLQVAVTLLTDFEQVSDPYDWVVGVHGVRLSFTDKGLRYGSTYLPDVAKEQGWTREEALYSLTLKAGWRGSRSRWRDLDLRVTRYQGEKCSLSCTQFRKWRSWVESGGAKAA</sequence>
<dbReference type="AlphaFoldDB" id="A0A086SU80"/>
<dbReference type="Proteomes" id="UP000029964">
    <property type="component" value="Unassembled WGS sequence"/>
</dbReference>
<dbReference type="InterPro" id="IPR036071">
    <property type="entry name" value="AMMECR1_dom_sf"/>
</dbReference>
<evidence type="ECO:0000313" key="4">
    <source>
        <dbReference type="Proteomes" id="UP000029964"/>
    </source>
</evidence>
<dbReference type="InterPro" id="IPR002733">
    <property type="entry name" value="AMMECR1_domain"/>
</dbReference>
<feature type="compositionally biased region" description="Pro residues" evidence="1">
    <location>
        <begin position="49"/>
        <end position="58"/>
    </location>
</feature>
<evidence type="ECO:0000313" key="3">
    <source>
        <dbReference type="EMBL" id="KFH40662.1"/>
    </source>
</evidence>
<proteinExistence type="predicted"/>
<keyword evidence="4" id="KW-1185">Reference proteome</keyword>